<reference evidence="1 2" key="1">
    <citation type="submission" date="2019-08" db="EMBL/GenBank/DDBJ databases">
        <authorList>
            <person name="Guy L."/>
        </authorList>
    </citation>
    <scope>NUCLEOTIDE SEQUENCE [LARGE SCALE GENOMIC DNA]</scope>
    <source>
        <strain evidence="1 2">SGT-108</strain>
    </source>
</reference>
<dbReference type="SUPFAM" id="SSF48371">
    <property type="entry name" value="ARM repeat"/>
    <property type="match status" value="1"/>
</dbReference>
<accession>A0A5E4PIA1</accession>
<proteinExistence type="predicted"/>
<name>A0A5E4PIA1_9COXI</name>
<dbReference type="AlphaFoldDB" id="A0A5E4PIA1"/>
<evidence type="ECO:0000313" key="2">
    <source>
        <dbReference type="Proteomes" id="UP000324194"/>
    </source>
</evidence>
<dbReference type="EMBL" id="LR699119">
    <property type="protein sequence ID" value="VVC76295.1"/>
    <property type="molecule type" value="Genomic_DNA"/>
</dbReference>
<dbReference type="KEGG" id="asip:AQUSIP_16040"/>
<dbReference type="InterPro" id="IPR011989">
    <property type="entry name" value="ARM-like"/>
</dbReference>
<protein>
    <submittedName>
        <fullName evidence="1">Uncharacterized protein</fullName>
    </submittedName>
</protein>
<organism evidence="1 2">
    <name type="scientific">Aquicella siphonis</name>
    <dbReference type="NCBI Taxonomy" id="254247"/>
    <lineage>
        <taxon>Bacteria</taxon>
        <taxon>Pseudomonadati</taxon>
        <taxon>Pseudomonadota</taxon>
        <taxon>Gammaproteobacteria</taxon>
        <taxon>Legionellales</taxon>
        <taxon>Coxiellaceae</taxon>
        <taxon>Aquicella</taxon>
    </lineage>
</organism>
<keyword evidence="2" id="KW-1185">Reference proteome</keyword>
<evidence type="ECO:0000313" key="1">
    <source>
        <dbReference type="EMBL" id="VVC76295.1"/>
    </source>
</evidence>
<sequence>MSISRHGGIFHNTIRTIIRMLANGKLDPAEVLESLLWELISANKSVTTGFHHAVNEPEYLVFARLCLGWLYPKKYPHFFCLNPAASASAAQHKDLDIAMPDRNPDDPLGWFIGHLNVYAAARKIPPHIDSLLRAYFSIYEVYRTRLTQAVRDQMEMFDYWNDWLGSALNEMAARDSVALEMLGSVGSWIPRDSRNPLLVIVMDIYCDERVYNLEHFMNLHNERLAAAIAKLTRQMKYWMSTDQRVQVAKTLLRFMGNENRELALFACELITDFAPWLPAGSLRAAVQAILNRFTPPLPARPEQLMLLNKLERLIPGCPSDMHDRILEVLFLCGRNEAANLNIKALAMLCHCKDSLMPQYLPALLDCLNRGIRHDDYQVRIQACHLLREMAGRIQWQQMSSIAKILWDMMKTPVLPENLRVACLLALSQTVMVVRGGMLEDFLAELQSLLDAGDSASVGMRSAALLAVGQMESGTEVHTASAWTARLLAVVEETENAMPLRVQAVNTLGVIMRRLNKEEAVVAVKSLLDAAIRSQAAPVLTAEILQVLCAGFRDLPCSCLSDMADACMKAQPDLSTESVQHSMRALAYLFRLGVPEGDRIIRFFIARLEEGSAVVCKAVRDAVGDCLLSMTPFQKLGMLGALAVMKRDEDVTLFSRVYHEYRNDLQRHMIQLAASHDDVYMDRFIAEKILRMN</sequence>
<dbReference type="Gene3D" id="1.25.10.10">
    <property type="entry name" value="Leucine-rich Repeat Variant"/>
    <property type="match status" value="1"/>
</dbReference>
<dbReference type="Proteomes" id="UP000324194">
    <property type="component" value="Chromosome 1"/>
</dbReference>
<dbReference type="RefSeq" id="WP_148339519.1">
    <property type="nucleotide sequence ID" value="NZ_LR699119.1"/>
</dbReference>
<dbReference type="InterPro" id="IPR016024">
    <property type="entry name" value="ARM-type_fold"/>
</dbReference>
<gene>
    <name evidence="1" type="ORF">AQUSIP_16040</name>
</gene>